<keyword evidence="3 6" id="KW-1133">Transmembrane helix</keyword>
<feature type="transmembrane region" description="Helical" evidence="6">
    <location>
        <begin position="81"/>
        <end position="97"/>
    </location>
</feature>
<dbReference type="InterPro" id="IPR011701">
    <property type="entry name" value="MFS"/>
</dbReference>
<dbReference type="GO" id="GO:0016020">
    <property type="term" value="C:membrane"/>
    <property type="evidence" value="ECO:0007669"/>
    <property type="project" value="UniProtKB-SubCell"/>
</dbReference>
<dbReference type="FunFam" id="1.20.1250.20:FF:000286">
    <property type="entry name" value="MFS efflux transporter"/>
    <property type="match status" value="1"/>
</dbReference>
<evidence type="ECO:0000256" key="6">
    <source>
        <dbReference type="SAM" id="Phobius"/>
    </source>
</evidence>
<feature type="domain" description="Major facilitator superfamily (MFS) profile" evidence="7">
    <location>
        <begin position="44"/>
        <end position="439"/>
    </location>
</feature>
<dbReference type="EMBL" id="JAKLMC020000041">
    <property type="protein sequence ID" value="KAK5948915.1"/>
    <property type="molecule type" value="Genomic_DNA"/>
</dbReference>
<dbReference type="PANTHER" id="PTHR23514:SF16">
    <property type="entry name" value="TRANSPORTER, PUTATIVE (AFU_ORTHOLOGUE AFUA_2G17270)-RELATED"/>
    <property type="match status" value="1"/>
</dbReference>
<evidence type="ECO:0000256" key="5">
    <source>
        <dbReference type="SAM" id="MobiDB-lite"/>
    </source>
</evidence>
<feature type="transmembrane region" description="Helical" evidence="6">
    <location>
        <begin position="260"/>
        <end position="282"/>
    </location>
</feature>
<comment type="caution">
    <text evidence="8">The sequence shown here is derived from an EMBL/GenBank/DDBJ whole genome shotgun (WGS) entry which is preliminary data.</text>
</comment>
<dbReference type="PROSITE" id="PS50850">
    <property type="entry name" value="MFS"/>
    <property type="match status" value="1"/>
</dbReference>
<dbReference type="Gene3D" id="1.20.1250.20">
    <property type="entry name" value="MFS general substrate transporter like domains"/>
    <property type="match status" value="1"/>
</dbReference>
<dbReference type="InterPro" id="IPR020846">
    <property type="entry name" value="MFS_dom"/>
</dbReference>
<feature type="transmembrane region" description="Helical" evidence="6">
    <location>
        <begin position="384"/>
        <end position="408"/>
    </location>
</feature>
<keyword evidence="2 6" id="KW-0812">Transmembrane</keyword>
<feature type="transmembrane region" description="Helical" evidence="6">
    <location>
        <begin position="297"/>
        <end position="314"/>
    </location>
</feature>
<dbReference type="SUPFAM" id="SSF103473">
    <property type="entry name" value="MFS general substrate transporter"/>
    <property type="match status" value="1"/>
</dbReference>
<sequence length="441" mass="47691">MSSRNPRTEGTAIELGSSVQADRDVQSEDISAEGQPHSRETLFKLASAGLSFLCAGLNDGSLGALIPYILRSYNINTDLVSVVYGTTFAGWLVTALINTHICQYLDLGVLLALGAALQLLAQVLRCWLPPFPLFAVTFFIQSLGMALQDTHANNWVTSMKVAHRWLGFIHAMYALGLWIGPFIATPIASAGEPSKWYLYYTCLVGLGAINLTLVLIAFKDSIRLKQPSVSVVESARGETVGPQKPSALAEIRNTLRLPAVWLLSLYFFFFLGALITASGWVVEYLVTVRNGELSKMGYVQTGFAGGMFLGRVLLAEPTKRLGERRMIFVYAVLCLVLELVFWLVPNIIAGAVAISILGFFSGPFFATGVSIGSQIFPASIRSNALAFVFMLGQIGAAVFPAITGLIASREGVKVLQPILVGLCSATGIVWLLVPKPNLHRD</sequence>
<keyword evidence="9" id="KW-1185">Reference proteome</keyword>
<feature type="transmembrane region" description="Helical" evidence="6">
    <location>
        <begin position="127"/>
        <end position="147"/>
    </location>
</feature>
<evidence type="ECO:0000259" key="7">
    <source>
        <dbReference type="PROSITE" id="PS50850"/>
    </source>
</evidence>
<reference evidence="8 9" key="1">
    <citation type="submission" date="2022-12" db="EMBL/GenBank/DDBJ databases">
        <title>Genomic features and morphological characterization of a novel Knufia sp. strain isolated from spacecraft assembly facility.</title>
        <authorList>
            <person name="Teixeira M."/>
            <person name="Chander A.M."/>
            <person name="Stajich J.E."/>
            <person name="Venkateswaran K."/>
        </authorList>
    </citation>
    <scope>NUCLEOTIDE SEQUENCE [LARGE SCALE GENOMIC DNA]</scope>
    <source>
        <strain evidence="8 9">FJI-L2-BK-P2</strain>
    </source>
</reference>
<dbReference type="AlphaFoldDB" id="A0AAN8EG98"/>
<dbReference type="InterPro" id="IPR051788">
    <property type="entry name" value="MFS_Transporter"/>
</dbReference>
<feature type="transmembrane region" description="Helical" evidence="6">
    <location>
        <begin position="326"/>
        <end position="344"/>
    </location>
</feature>
<organism evidence="8 9">
    <name type="scientific">Knufia fluminis</name>
    <dbReference type="NCBI Taxonomy" id="191047"/>
    <lineage>
        <taxon>Eukaryota</taxon>
        <taxon>Fungi</taxon>
        <taxon>Dikarya</taxon>
        <taxon>Ascomycota</taxon>
        <taxon>Pezizomycotina</taxon>
        <taxon>Eurotiomycetes</taxon>
        <taxon>Chaetothyriomycetidae</taxon>
        <taxon>Chaetothyriales</taxon>
        <taxon>Trichomeriaceae</taxon>
        <taxon>Knufia</taxon>
    </lineage>
</organism>
<feature type="region of interest" description="Disordered" evidence="5">
    <location>
        <begin position="1"/>
        <end position="35"/>
    </location>
</feature>
<feature type="transmembrane region" description="Helical" evidence="6">
    <location>
        <begin position="197"/>
        <end position="218"/>
    </location>
</feature>
<feature type="transmembrane region" description="Helical" evidence="6">
    <location>
        <begin position="168"/>
        <end position="191"/>
    </location>
</feature>
<evidence type="ECO:0000256" key="1">
    <source>
        <dbReference type="ARBA" id="ARBA00004141"/>
    </source>
</evidence>
<dbReference type="GO" id="GO:0022857">
    <property type="term" value="F:transmembrane transporter activity"/>
    <property type="evidence" value="ECO:0007669"/>
    <property type="project" value="InterPro"/>
</dbReference>
<accession>A0AAN8EG98</accession>
<proteinExistence type="predicted"/>
<name>A0AAN8EG98_9EURO</name>
<evidence type="ECO:0000256" key="2">
    <source>
        <dbReference type="ARBA" id="ARBA00022692"/>
    </source>
</evidence>
<gene>
    <name evidence="8" type="ORF">OHC33_010001</name>
</gene>
<evidence type="ECO:0000256" key="4">
    <source>
        <dbReference type="ARBA" id="ARBA00023136"/>
    </source>
</evidence>
<feature type="transmembrane region" description="Helical" evidence="6">
    <location>
        <begin position="350"/>
        <end position="372"/>
    </location>
</feature>
<dbReference type="PANTHER" id="PTHR23514">
    <property type="entry name" value="BYPASS OF STOP CODON PROTEIN 6"/>
    <property type="match status" value="1"/>
</dbReference>
<keyword evidence="4 6" id="KW-0472">Membrane</keyword>
<dbReference type="Pfam" id="PF07690">
    <property type="entry name" value="MFS_1"/>
    <property type="match status" value="1"/>
</dbReference>
<feature type="transmembrane region" description="Helical" evidence="6">
    <location>
        <begin position="414"/>
        <end position="433"/>
    </location>
</feature>
<dbReference type="InterPro" id="IPR036259">
    <property type="entry name" value="MFS_trans_sf"/>
</dbReference>
<dbReference type="Proteomes" id="UP001316803">
    <property type="component" value="Unassembled WGS sequence"/>
</dbReference>
<evidence type="ECO:0000313" key="8">
    <source>
        <dbReference type="EMBL" id="KAK5948915.1"/>
    </source>
</evidence>
<comment type="subcellular location">
    <subcellularLocation>
        <location evidence="1">Membrane</location>
        <topology evidence="1">Multi-pass membrane protein</topology>
    </subcellularLocation>
</comment>
<evidence type="ECO:0000256" key="3">
    <source>
        <dbReference type="ARBA" id="ARBA00022989"/>
    </source>
</evidence>
<evidence type="ECO:0000313" key="9">
    <source>
        <dbReference type="Proteomes" id="UP001316803"/>
    </source>
</evidence>
<protein>
    <recommendedName>
        <fullName evidence="7">Major facilitator superfamily (MFS) profile domain-containing protein</fullName>
    </recommendedName>
</protein>